<keyword evidence="2" id="KW-1185">Reference proteome</keyword>
<evidence type="ECO:0000313" key="1">
    <source>
        <dbReference type="EMBL" id="RZF34156.1"/>
    </source>
</evidence>
<evidence type="ECO:0000313" key="2">
    <source>
        <dbReference type="Proteomes" id="UP000291343"/>
    </source>
</evidence>
<gene>
    <name evidence="1" type="ORF">LSTR_LSTR003566</name>
</gene>
<protein>
    <submittedName>
        <fullName evidence="1">Uncharacterized protein</fullName>
    </submittedName>
</protein>
<dbReference type="EMBL" id="QKKF02032524">
    <property type="protein sequence ID" value="RZF34156.1"/>
    <property type="molecule type" value="Genomic_DNA"/>
</dbReference>
<dbReference type="AlphaFoldDB" id="A0A482WLP4"/>
<dbReference type="OrthoDB" id="10464460at2759"/>
<organism evidence="1 2">
    <name type="scientific">Laodelphax striatellus</name>
    <name type="common">Small brown planthopper</name>
    <name type="synonym">Delphax striatella</name>
    <dbReference type="NCBI Taxonomy" id="195883"/>
    <lineage>
        <taxon>Eukaryota</taxon>
        <taxon>Metazoa</taxon>
        <taxon>Ecdysozoa</taxon>
        <taxon>Arthropoda</taxon>
        <taxon>Hexapoda</taxon>
        <taxon>Insecta</taxon>
        <taxon>Pterygota</taxon>
        <taxon>Neoptera</taxon>
        <taxon>Paraneoptera</taxon>
        <taxon>Hemiptera</taxon>
        <taxon>Auchenorrhyncha</taxon>
        <taxon>Fulgoroidea</taxon>
        <taxon>Delphacidae</taxon>
        <taxon>Criomorphinae</taxon>
        <taxon>Laodelphax</taxon>
    </lineage>
</organism>
<proteinExistence type="predicted"/>
<accession>A0A482WLP4</accession>
<sequence length="210" mass="23496">MAFLGSIRNTDLKENIGVLTNVKNENVGIGSAKAKKKTILCDVANTVNGNRNTPVSVKKTDITHLKATVSRTPFNKNLPMKTNEFTNLLFRDKIENSAPPRIRCHKPASFDEYDTECKHCLKYNGINDSITPTLTMLDCEKLTSDPFPTKNKISKNKKPNFKEELIVPFVGDDFLADIGMLPSPTISSFTFEEIEENCFEPIPSYNSDSD</sequence>
<reference evidence="1 2" key="1">
    <citation type="journal article" date="2017" name="Gigascience">
        <title>Genome sequence of the small brown planthopper, Laodelphax striatellus.</title>
        <authorList>
            <person name="Zhu J."/>
            <person name="Jiang F."/>
            <person name="Wang X."/>
            <person name="Yang P."/>
            <person name="Bao Y."/>
            <person name="Zhao W."/>
            <person name="Wang W."/>
            <person name="Lu H."/>
            <person name="Wang Q."/>
            <person name="Cui N."/>
            <person name="Li J."/>
            <person name="Chen X."/>
            <person name="Luo L."/>
            <person name="Yu J."/>
            <person name="Kang L."/>
            <person name="Cui F."/>
        </authorList>
    </citation>
    <scope>NUCLEOTIDE SEQUENCE [LARGE SCALE GENOMIC DNA]</scope>
    <source>
        <strain evidence="1">Lst14</strain>
    </source>
</reference>
<name>A0A482WLP4_LAOST</name>
<comment type="caution">
    <text evidence="1">The sequence shown here is derived from an EMBL/GenBank/DDBJ whole genome shotgun (WGS) entry which is preliminary data.</text>
</comment>
<dbReference type="InParanoid" id="A0A482WLP4"/>
<dbReference type="Proteomes" id="UP000291343">
    <property type="component" value="Unassembled WGS sequence"/>
</dbReference>